<feature type="signal peptide" evidence="1">
    <location>
        <begin position="1"/>
        <end position="18"/>
    </location>
</feature>
<keyword evidence="1" id="KW-0732">Signal</keyword>
<evidence type="ECO:0000313" key="2">
    <source>
        <dbReference type="EMBL" id="MPD02937.1"/>
    </source>
</evidence>
<proteinExistence type="predicted"/>
<evidence type="ECO:0008006" key="4">
    <source>
        <dbReference type="Google" id="ProtNLM"/>
    </source>
</evidence>
<evidence type="ECO:0000313" key="3">
    <source>
        <dbReference type="Proteomes" id="UP000324222"/>
    </source>
</evidence>
<name>A0A5B7K8P0_PORTR</name>
<keyword evidence="3" id="KW-1185">Reference proteome</keyword>
<evidence type="ECO:0000256" key="1">
    <source>
        <dbReference type="SAM" id="SignalP"/>
    </source>
</evidence>
<accession>A0A5B7K8P0</accession>
<gene>
    <name evidence="2" type="ORF">E2C01_098546</name>
</gene>
<organism evidence="2 3">
    <name type="scientific">Portunus trituberculatus</name>
    <name type="common">Swimming crab</name>
    <name type="synonym">Neptunus trituberculatus</name>
    <dbReference type="NCBI Taxonomy" id="210409"/>
    <lineage>
        <taxon>Eukaryota</taxon>
        <taxon>Metazoa</taxon>
        <taxon>Ecdysozoa</taxon>
        <taxon>Arthropoda</taxon>
        <taxon>Crustacea</taxon>
        <taxon>Multicrustacea</taxon>
        <taxon>Malacostraca</taxon>
        <taxon>Eumalacostraca</taxon>
        <taxon>Eucarida</taxon>
        <taxon>Decapoda</taxon>
        <taxon>Pleocyemata</taxon>
        <taxon>Brachyura</taxon>
        <taxon>Eubrachyura</taxon>
        <taxon>Portunoidea</taxon>
        <taxon>Portunidae</taxon>
        <taxon>Portuninae</taxon>
        <taxon>Portunus</taxon>
    </lineage>
</organism>
<protein>
    <recommendedName>
        <fullName evidence="4">Secreted protein</fullName>
    </recommendedName>
</protein>
<comment type="caution">
    <text evidence="2">The sequence shown here is derived from an EMBL/GenBank/DDBJ whole genome shotgun (WGS) entry which is preliminary data.</text>
</comment>
<dbReference type="EMBL" id="VSRR010133831">
    <property type="protein sequence ID" value="MPD02937.1"/>
    <property type="molecule type" value="Genomic_DNA"/>
</dbReference>
<feature type="chain" id="PRO_5022939674" description="Secreted protein" evidence="1">
    <location>
        <begin position="19"/>
        <end position="78"/>
    </location>
</feature>
<sequence length="78" mass="8438">MLRLHNRLILLLLHLVRSSPGAPARDAPLCKLASPSRQPTPHCPPASTLCPSASSYHNVDSLDLCHAHYPLTLAPPTQ</sequence>
<reference evidence="2 3" key="1">
    <citation type="submission" date="2019-05" db="EMBL/GenBank/DDBJ databases">
        <title>Another draft genome of Portunus trituberculatus and its Hox gene families provides insights of decapod evolution.</title>
        <authorList>
            <person name="Jeong J.-H."/>
            <person name="Song I."/>
            <person name="Kim S."/>
            <person name="Choi T."/>
            <person name="Kim D."/>
            <person name="Ryu S."/>
            <person name="Kim W."/>
        </authorList>
    </citation>
    <scope>NUCLEOTIDE SEQUENCE [LARGE SCALE GENOMIC DNA]</scope>
    <source>
        <tissue evidence="2">Muscle</tissue>
    </source>
</reference>
<dbReference type="AlphaFoldDB" id="A0A5B7K8P0"/>
<dbReference type="Proteomes" id="UP000324222">
    <property type="component" value="Unassembled WGS sequence"/>
</dbReference>